<dbReference type="Proteomes" id="UP000091857">
    <property type="component" value="Chromosome 1"/>
</dbReference>
<organism evidence="1 2">
    <name type="scientific">Manihot esculenta</name>
    <name type="common">Cassava</name>
    <name type="synonym">Jatropha manihot</name>
    <dbReference type="NCBI Taxonomy" id="3983"/>
    <lineage>
        <taxon>Eukaryota</taxon>
        <taxon>Viridiplantae</taxon>
        <taxon>Streptophyta</taxon>
        <taxon>Embryophyta</taxon>
        <taxon>Tracheophyta</taxon>
        <taxon>Spermatophyta</taxon>
        <taxon>Magnoliopsida</taxon>
        <taxon>eudicotyledons</taxon>
        <taxon>Gunneridae</taxon>
        <taxon>Pentapetalae</taxon>
        <taxon>rosids</taxon>
        <taxon>fabids</taxon>
        <taxon>Malpighiales</taxon>
        <taxon>Euphorbiaceae</taxon>
        <taxon>Crotonoideae</taxon>
        <taxon>Manihoteae</taxon>
        <taxon>Manihot</taxon>
    </lineage>
</organism>
<accession>A0ACB7IHG4</accession>
<sequence length="502" mass="54440">MSLPPTHKNHYPPIISITSFSLSMKLLTSKATAAAYPTIPPTMFCNFSSLSASLPTLFLLLLPSSLSPFPSVSIIHAATNGMLQSEAEILFRIMDSLSADQSLRTSYPNPCKPGSVWPGIECRLGPDSYLHVSRLDFGVPPNPTCKTTATFPNQIFALPYLQSVFFFNCFTHTKTLLSVPPNILPNPSLQQLSLRSNSALVGPIPSQISFLKSLQVLTLSQNRLSGPIPFEILRLSSLVHLDLSYNILTGPIPIELGNLRNLMGLDLSYNSLTGTIPGAIGQLGMLQKLDLSSNSLSGRIPDTIEKLSSLAFMALSNNRFSGNIPAGLSKLQSLQYFIMDDNPMNIPLPVEFGKLLKLQELRLANSGYTGNIPPSFSLLMNLTTLSLQNNRLTGEIPTGFASLSHIYHLNLSRNLLGGVVPFDSSFLKRLGRNLDLSSNPELCLSPTEAYNVKIGIGVGICGTTKNSSLIKKSQASHGFSKPFFIFGGLLVLGLQPIMVLCF</sequence>
<reference evidence="2" key="1">
    <citation type="journal article" date="2016" name="Nat. Biotechnol.">
        <title>Sequencing wild and cultivated cassava and related species reveals extensive interspecific hybridization and genetic diversity.</title>
        <authorList>
            <person name="Bredeson J.V."/>
            <person name="Lyons J.B."/>
            <person name="Prochnik S.E."/>
            <person name="Wu G.A."/>
            <person name="Ha C.M."/>
            <person name="Edsinger-Gonzales E."/>
            <person name="Grimwood J."/>
            <person name="Schmutz J."/>
            <person name="Rabbi I.Y."/>
            <person name="Egesi C."/>
            <person name="Nauluvula P."/>
            <person name="Lebot V."/>
            <person name="Ndunguru J."/>
            <person name="Mkamilo G."/>
            <person name="Bart R.S."/>
            <person name="Setter T.L."/>
            <person name="Gleadow R.M."/>
            <person name="Kulakow P."/>
            <person name="Ferguson M.E."/>
            <person name="Rounsley S."/>
            <person name="Rokhsar D.S."/>
        </authorList>
    </citation>
    <scope>NUCLEOTIDE SEQUENCE [LARGE SCALE GENOMIC DNA]</scope>
    <source>
        <strain evidence="2">cv. AM560-2</strain>
    </source>
</reference>
<proteinExistence type="predicted"/>
<name>A0ACB7IHG4_MANES</name>
<protein>
    <submittedName>
        <fullName evidence="1">Uncharacterized protein</fullName>
    </submittedName>
</protein>
<gene>
    <name evidence="1" type="ORF">MANES_01G128900v8</name>
</gene>
<dbReference type="EMBL" id="CM004387">
    <property type="protein sequence ID" value="KAG8662621.1"/>
    <property type="molecule type" value="Genomic_DNA"/>
</dbReference>
<evidence type="ECO:0000313" key="2">
    <source>
        <dbReference type="Proteomes" id="UP000091857"/>
    </source>
</evidence>
<evidence type="ECO:0000313" key="1">
    <source>
        <dbReference type="EMBL" id="KAG8662621.1"/>
    </source>
</evidence>
<comment type="caution">
    <text evidence="1">The sequence shown here is derived from an EMBL/GenBank/DDBJ whole genome shotgun (WGS) entry which is preliminary data.</text>
</comment>
<keyword evidence="2" id="KW-1185">Reference proteome</keyword>